<feature type="compositionally biased region" description="Basic and acidic residues" evidence="1">
    <location>
        <begin position="79"/>
        <end position="88"/>
    </location>
</feature>
<feature type="region of interest" description="Disordered" evidence="1">
    <location>
        <begin position="151"/>
        <end position="199"/>
    </location>
</feature>
<evidence type="ECO:0000313" key="2">
    <source>
        <dbReference type="EMBL" id="THV63535.1"/>
    </source>
</evidence>
<protein>
    <submittedName>
        <fullName evidence="2">Uncharacterized protein</fullName>
    </submittedName>
</protein>
<gene>
    <name evidence="2" type="ORF">D6D28_10600</name>
</gene>
<dbReference type="Proteomes" id="UP000304951">
    <property type="component" value="Unassembled WGS sequence"/>
</dbReference>
<dbReference type="AlphaFoldDB" id="A0A4S8S0L8"/>
<feature type="compositionally biased region" description="Basic residues" evidence="1">
    <location>
        <begin position="161"/>
        <end position="172"/>
    </location>
</feature>
<reference evidence="2 3" key="1">
    <citation type="submission" date="2018-10" db="EMBL/GenBank/DDBJ databases">
        <title>Fifty Aureobasidium pullulans genomes reveal a recombining polyextremotolerant generalist.</title>
        <authorList>
            <person name="Gostincar C."/>
            <person name="Turk M."/>
            <person name="Zajc J."/>
            <person name="Gunde-Cimerman N."/>
        </authorList>
    </citation>
    <scope>NUCLEOTIDE SEQUENCE [LARGE SCALE GENOMIC DNA]</scope>
    <source>
        <strain evidence="2 3">EXF-11900</strain>
    </source>
</reference>
<feature type="region of interest" description="Disordered" evidence="1">
    <location>
        <begin position="1"/>
        <end position="88"/>
    </location>
</feature>
<comment type="caution">
    <text evidence="2">The sequence shown here is derived from an EMBL/GenBank/DDBJ whole genome shotgun (WGS) entry which is preliminary data.</text>
</comment>
<evidence type="ECO:0000313" key="3">
    <source>
        <dbReference type="Proteomes" id="UP000304951"/>
    </source>
</evidence>
<proteinExistence type="predicted"/>
<accession>A0A4S8S0L8</accession>
<evidence type="ECO:0000256" key="1">
    <source>
        <dbReference type="SAM" id="MobiDB-lite"/>
    </source>
</evidence>
<name>A0A4S8S0L8_AURPU</name>
<dbReference type="EMBL" id="QZAF01001187">
    <property type="protein sequence ID" value="THV63535.1"/>
    <property type="molecule type" value="Genomic_DNA"/>
</dbReference>
<organism evidence="2 3">
    <name type="scientific">Aureobasidium pullulans</name>
    <name type="common">Black yeast</name>
    <name type="synonym">Pullularia pullulans</name>
    <dbReference type="NCBI Taxonomy" id="5580"/>
    <lineage>
        <taxon>Eukaryota</taxon>
        <taxon>Fungi</taxon>
        <taxon>Dikarya</taxon>
        <taxon>Ascomycota</taxon>
        <taxon>Pezizomycotina</taxon>
        <taxon>Dothideomycetes</taxon>
        <taxon>Dothideomycetidae</taxon>
        <taxon>Dothideales</taxon>
        <taxon>Saccotheciaceae</taxon>
        <taxon>Aureobasidium</taxon>
    </lineage>
</organism>
<sequence length="801" mass="89281">MSTITQTRTKNRSRSRSRPAKGSSKSARSVSDVQRTSTFADPNYSQPTPEPKSASLSPTWVEVHGTKRGESEPSTSYVRRSDLAEHTLEYPSDRSDVTVSPINGEPSVPFPDFRHPNGQRYVPLSTYCAPPGTALDGRFQDPVLISNYRRAKAMASSTPRTRSRSTTPRKRVVISTRYDTEDESDQFSPAHSPSWIKPRPDTPTSARFDSFGFQRAGNFFFSNITQPLISILILLAMIKGLACLPRDDTLHSAHQTICDRFGNPAGLNCKDDMNFTIDNVVSHCHNAADMVASKLDLTSAKATLEDVWDSCKHVVGDASNKAEDAKVVAGEVKEALCKISGSEGLVDCVKEATKKPRSKASKAFVLVGSVFSNPFSTSTRARRSSVPPLVSTIKQNSFKTSEGHLTSGRAENPISSAKSALFSSASSISSAFEHKVKEPIISTDPGKEFDSIMQSIMNTFPTQQATVQESTNKYSDSTPSTQQGFNISRAVEILAKVRDLQLRHDMAVNKAQFKYLRKSDPTEVTKDTGRNTKFYSNKVLKHLAYLQSGLDTFLDCVLDHSNSAVKELSRDISYGPWTESWGSFSLWHMGFTATSVNSAFTALVNQPKQCRKHLTQIDAQVFQLLKTRKKLLAEIDYYLVKTLEPDFGTRQWPWTLLPRRPTFTLPRPCFWPFKCKKPSRSEEEKARAHRLLHLRQALRGARKITDGIVEIKELVDQGSYELIETQRAIEQQKYRVISEPKYGRALLKGALVDIKVDRAILKKVIADRKALRVSINEGVWAREAANGTDVKAKWISKELGL</sequence>
<feature type="compositionally biased region" description="Polar residues" evidence="1">
    <location>
        <begin position="23"/>
        <end position="47"/>
    </location>
</feature>
<feature type="compositionally biased region" description="Basic residues" evidence="1">
    <location>
        <begin position="9"/>
        <end position="19"/>
    </location>
</feature>